<dbReference type="Pfam" id="PF05573">
    <property type="entry name" value="NosL"/>
    <property type="match status" value="1"/>
</dbReference>
<accession>A0A2N7VL06</accession>
<dbReference type="RefSeq" id="WP_102646859.1">
    <property type="nucleotide sequence ID" value="NZ_PNYA01000017.1"/>
</dbReference>
<comment type="caution">
    <text evidence="2">The sequence shown here is derived from an EMBL/GenBank/DDBJ whole genome shotgun (WGS) entry which is preliminary data.</text>
</comment>
<evidence type="ECO:0000313" key="2">
    <source>
        <dbReference type="EMBL" id="PMS17817.1"/>
    </source>
</evidence>
<evidence type="ECO:0000256" key="1">
    <source>
        <dbReference type="SAM" id="SignalP"/>
    </source>
</evidence>
<dbReference type="Gene3D" id="3.30.70.2050">
    <property type="match status" value="1"/>
</dbReference>
<organism evidence="2 3">
    <name type="scientific">Trinickia dabaoshanensis</name>
    <dbReference type="NCBI Taxonomy" id="564714"/>
    <lineage>
        <taxon>Bacteria</taxon>
        <taxon>Pseudomonadati</taxon>
        <taxon>Pseudomonadota</taxon>
        <taxon>Betaproteobacteria</taxon>
        <taxon>Burkholderiales</taxon>
        <taxon>Burkholderiaceae</taxon>
        <taxon>Trinickia</taxon>
    </lineage>
</organism>
<proteinExistence type="predicted"/>
<dbReference type="OrthoDB" id="982633at2"/>
<feature type="chain" id="PRO_5014912040" evidence="1">
    <location>
        <begin position="23"/>
        <end position="175"/>
    </location>
</feature>
<feature type="signal peptide" evidence="1">
    <location>
        <begin position="1"/>
        <end position="22"/>
    </location>
</feature>
<sequence length="175" mass="19002">MNKSLSLRAIVAFAAALVLALAAGCGTDAGTPPAPHQITDTTVSVLDAMSLNDYPGPKAQIVYADGHADFFCDTLGLFSVYLRPEHDRKIGALYVQDMGSTDWQRPVEHWIDAKRAFYVVGSKKLGAMGQTFASFSKEDDARRFMRAEGGKLYRFDGISIDMATTDGGVVKDQNM</sequence>
<keyword evidence="1" id="KW-0732">Signal</keyword>
<dbReference type="PROSITE" id="PS51257">
    <property type="entry name" value="PROKAR_LIPOPROTEIN"/>
    <property type="match status" value="1"/>
</dbReference>
<dbReference type="Gene3D" id="3.30.70.2060">
    <property type="match status" value="1"/>
</dbReference>
<keyword evidence="3" id="KW-1185">Reference proteome</keyword>
<dbReference type="SUPFAM" id="SSF160387">
    <property type="entry name" value="NosL/MerB-like"/>
    <property type="match status" value="1"/>
</dbReference>
<dbReference type="InterPro" id="IPR008719">
    <property type="entry name" value="N2O_reductase_NosL"/>
</dbReference>
<dbReference type="PANTHER" id="PTHR41247:SF1">
    <property type="entry name" value="HTH-TYPE TRANSCRIPTIONAL REPRESSOR YCNK"/>
    <property type="match status" value="1"/>
</dbReference>
<dbReference type="PANTHER" id="PTHR41247">
    <property type="entry name" value="HTH-TYPE TRANSCRIPTIONAL REPRESSOR YCNK"/>
    <property type="match status" value="1"/>
</dbReference>
<gene>
    <name evidence="2" type="ORF">C0Z18_18375</name>
</gene>
<dbReference type="AlphaFoldDB" id="A0A2N7VL06"/>
<dbReference type="EMBL" id="PNYA01000017">
    <property type="protein sequence ID" value="PMS17817.1"/>
    <property type="molecule type" value="Genomic_DNA"/>
</dbReference>
<reference evidence="2 3" key="1">
    <citation type="submission" date="2018-01" db="EMBL/GenBank/DDBJ databases">
        <title>Whole genome analyses suggest that Burkholderia sensu lato contains two further novel genera in the rhizoxinica-symbiotica group Mycetohabitans gen. nov., and Trinickia gen. nov.: implications for the evolution of diazotrophy and nodulation in the Burkholderiaceae.</title>
        <authorList>
            <person name="Estrada-de los Santos P."/>
            <person name="Palmer M."/>
            <person name="Chavez-Ramirez B."/>
            <person name="Beukes C."/>
            <person name="Steenkamp E.T."/>
            <person name="Hirsch A.M."/>
            <person name="Manyaka P."/>
            <person name="Maluk M."/>
            <person name="Lafos M."/>
            <person name="Crook M."/>
            <person name="Gross E."/>
            <person name="Simon M.F."/>
            <person name="Bueno dos Reis Junior F."/>
            <person name="Poole P.S."/>
            <person name="Venter S.N."/>
            <person name="James E.K."/>
        </authorList>
    </citation>
    <scope>NUCLEOTIDE SEQUENCE [LARGE SCALE GENOMIC DNA]</scope>
    <source>
        <strain evidence="2 3">GIMN1.004</strain>
    </source>
</reference>
<dbReference type="Proteomes" id="UP000235616">
    <property type="component" value="Unassembled WGS sequence"/>
</dbReference>
<protein>
    <submittedName>
        <fullName evidence="2">Nitrous oxide reductase accessory protein NosL</fullName>
    </submittedName>
</protein>
<evidence type="ECO:0000313" key="3">
    <source>
        <dbReference type="Proteomes" id="UP000235616"/>
    </source>
</evidence>
<name>A0A2N7VL06_9BURK</name>